<feature type="non-terminal residue" evidence="1">
    <location>
        <position position="79"/>
    </location>
</feature>
<dbReference type="Proteomes" id="UP000478052">
    <property type="component" value="Unassembled WGS sequence"/>
</dbReference>
<name>A0A6G0Z0S9_APHCR</name>
<reference evidence="1 2" key="1">
    <citation type="submission" date="2019-08" db="EMBL/GenBank/DDBJ databases">
        <title>Whole genome of Aphis craccivora.</title>
        <authorList>
            <person name="Voronova N.V."/>
            <person name="Shulinski R.S."/>
            <person name="Bandarenka Y.V."/>
            <person name="Zhorov D.G."/>
            <person name="Warner D."/>
        </authorList>
    </citation>
    <scope>NUCLEOTIDE SEQUENCE [LARGE SCALE GENOMIC DNA]</scope>
    <source>
        <strain evidence="1">180601</strain>
        <tissue evidence="1">Whole Body</tissue>
    </source>
</reference>
<dbReference type="EMBL" id="VUJU01001714">
    <property type="protein sequence ID" value="KAF0764127.1"/>
    <property type="molecule type" value="Genomic_DNA"/>
</dbReference>
<gene>
    <name evidence="1" type="ORF">FWK35_00006275</name>
</gene>
<organism evidence="1 2">
    <name type="scientific">Aphis craccivora</name>
    <name type="common">Cowpea aphid</name>
    <dbReference type="NCBI Taxonomy" id="307492"/>
    <lineage>
        <taxon>Eukaryota</taxon>
        <taxon>Metazoa</taxon>
        <taxon>Ecdysozoa</taxon>
        <taxon>Arthropoda</taxon>
        <taxon>Hexapoda</taxon>
        <taxon>Insecta</taxon>
        <taxon>Pterygota</taxon>
        <taxon>Neoptera</taxon>
        <taxon>Paraneoptera</taxon>
        <taxon>Hemiptera</taxon>
        <taxon>Sternorrhyncha</taxon>
        <taxon>Aphidomorpha</taxon>
        <taxon>Aphidoidea</taxon>
        <taxon>Aphididae</taxon>
        <taxon>Aphidini</taxon>
        <taxon>Aphis</taxon>
        <taxon>Aphis</taxon>
    </lineage>
</organism>
<dbReference type="AlphaFoldDB" id="A0A6G0Z0S9"/>
<sequence length="79" mass="8788">MAQLSTTMSQAHKATAFHFFTSNFFFSPRLLVLDDGASTSSSSTSIFLQSLKIENNFVICTIKNKNQKFFGCPVVQDSQ</sequence>
<evidence type="ECO:0000313" key="1">
    <source>
        <dbReference type="EMBL" id="KAF0764127.1"/>
    </source>
</evidence>
<evidence type="ECO:0000313" key="2">
    <source>
        <dbReference type="Proteomes" id="UP000478052"/>
    </source>
</evidence>
<dbReference type="OrthoDB" id="8962942at2759"/>
<proteinExistence type="predicted"/>
<protein>
    <submittedName>
        <fullName evidence="1">Uncharacterized protein</fullName>
    </submittedName>
</protein>
<keyword evidence="2" id="KW-1185">Reference proteome</keyword>
<comment type="caution">
    <text evidence="1">The sequence shown here is derived from an EMBL/GenBank/DDBJ whole genome shotgun (WGS) entry which is preliminary data.</text>
</comment>
<accession>A0A6G0Z0S9</accession>